<protein>
    <recommendedName>
        <fullName evidence="4 10">Orotidine 5'-phosphate decarboxylase</fullName>
        <ecNumber evidence="3 10">4.1.1.23</ecNumber>
    </recommendedName>
</protein>
<comment type="pathway">
    <text evidence="1 10">Pyrimidine metabolism; UMP biosynthesis via de novo pathway; UMP from orotate: step 2/2.</text>
</comment>
<dbReference type="PANTHER" id="PTHR19278">
    <property type="entry name" value="OROTATE PHOSPHORIBOSYLTRANSFERASE"/>
    <property type="match status" value="1"/>
</dbReference>
<evidence type="ECO:0000259" key="12">
    <source>
        <dbReference type="SMART" id="SM00934"/>
    </source>
</evidence>
<evidence type="ECO:0000313" key="14">
    <source>
        <dbReference type="Proteomes" id="UP000053259"/>
    </source>
</evidence>
<dbReference type="GO" id="GO:0006207">
    <property type="term" value="P:'de novo' pyrimidine nucleobase biosynthetic process"/>
    <property type="evidence" value="ECO:0007669"/>
    <property type="project" value="InterPro"/>
</dbReference>
<dbReference type="CDD" id="cd04725">
    <property type="entry name" value="OMP_decarboxylase_like"/>
    <property type="match status" value="1"/>
</dbReference>
<dbReference type="InterPro" id="IPR001754">
    <property type="entry name" value="OMPdeCOase_dom"/>
</dbReference>
<dbReference type="FunCoup" id="A0A0D1YW30">
    <property type="interactions" value="1080"/>
</dbReference>
<comment type="similarity">
    <text evidence="2 10">Belongs to the OMP decarboxylase family.</text>
</comment>
<evidence type="ECO:0000256" key="2">
    <source>
        <dbReference type="ARBA" id="ARBA00011018"/>
    </source>
</evidence>
<organism evidence="13 14">
    <name type="scientific">Verruconis gallopava</name>
    <dbReference type="NCBI Taxonomy" id="253628"/>
    <lineage>
        <taxon>Eukaryota</taxon>
        <taxon>Fungi</taxon>
        <taxon>Dikarya</taxon>
        <taxon>Ascomycota</taxon>
        <taxon>Pezizomycotina</taxon>
        <taxon>Dothideomycetes</taxon>
        <taxon>Pleosporomycetidae</taxon>
        <taxon>Venturiales</taxon>
        <taxon>Sympoventuriaceae</taxon>
        <taxon>Verruconis</taxon>
    </lineage>
</organism>
<dbReference type="AlphaFoldDB" id="A0A0D1YW30"/>
<dbReference type="InterPro" id="IPR013785">
    <property type="entry name" value="Aldolase_TIM"/>
</dbReference>
<dbReference type="SMART" id="SM00934">
    <property type="entry name" value="OMPdecase"/>
    <property type="match status" value="1"/>
</dbReference>
<dbReference type="GeneID" id="27312042"/>
<dbReference type="InterPro" id="IPR014732">
    <property type="entry name" value="OMPdecase"/>
</dbReference>
<dbReference type="GO" id="GO:0044205">
    <property type="term" value="P:'de novo' UMP biosynthetic process"/>
    <property type="evidence" value="ECO:0007669"/>
    <property type="project" value="UniProtKB-UniPathway"/>
</dbReference>
<dbReference type="EMBL" id="KN847539">
    <property type="protein sequence ID" value="KIW04897.1"/>
    <property type="molecule type" value="Genomic_DNA"/>
</dbReference>
<dbReference type="PANTHER" id="PTHR19278:SF9">
    <property type="entry name" value="URIDINE 5'-MONOPHOSPHATE SYNTHASE"/>
    <property type="match status" value="1"/>
</dbReference>
<dbReference type="InterPro" id="IPR018089">
    <property type="entry name" value="OMPdecase_AS"/>
</dbReference>
<accession>A0A0D1YW30</accession>
<reference evidence="13 14" key="1">
    <citation type="submission" date="2015-01" db="EMBL/GenBank/DDBJ databases">
        <title>The Genome Sequence of Ochroconis gallopava CBS43764.</title>
        <authorList>
            <consortium name="The Broad Institute Genomics Platform"/>
            <person name="Cuomo C."/>
            <person name="de Hoog S."/>
            <person name="Gorbushina A."/>
            <person name="Stielow B."/>
            <person name="Teixiera M."/>
            <person name="Abouelleil A."/>
            <person name="Chapman S.B."/>
            <person name="Priest M."/>
            <person name="Young S.K."/>
            <person name="Wortman J."/>
            <person name="Nusbaum C."/>
            <person name="Birren B."/>
        </authorList>
    </citation>
    <scope>NUCLEOTIDE SEQUENCE [LARGE SCALE GENOMIC DNA]</scope>
    <source>
        <strain evidence="13 14">CBS 43764</strain>
    </source>
</reference>
<keyword evidence="7 10" id="KW-0456">Lyase</keyword>
<evidence type="ECO:0000256" key="1">
    <source>
        <dbReference type="ARBA" id="ARBA00004861"/>
    </source>
</evidence>
<dbReference type="RefSeq" id="XP_016214766.1">
    <property type="nucleotide sequence ID" value="XM_016357362.1"/>
</dbReference>
<dbReference type="GO" id="GO:0004588">
    <property type="term" value="F:orotate phosphoribosyltransferase activity"/>
    <property type="evidence" value="ECO:0007669"/>
    <property type="project" value="TreeGrafter"/>
</dbReference>
<proteinExistence type="inferred from homology"/>
<name>A0A0D1YW30_9PEZI</name>
<dbReference type="PROSITE" id="PS00156">
    <property type="entry name" value="OMPDECASE"/>
    <property type="match status" value="1"/>
</dbReference>
<dbReference type="InParanoid" id="A0A0D1YW30"/>
<keyword evidence="14" id="KW-1185">Reference proteome</keyword>
<feature type="binding site" evidence="9">
    <location>
        <position position="67"/>
    </location>
    <ligand>
        <name>substrate</name>
    </ligand>
</feature>
<feature type="domain" description="Orotidine 5'-phosphate decarboxylase" evidence="12">
    <location>
        <begin position="39"/>
        <end position="359"/>
    </location>
</feature>
<evidence type="ECO:0000256" key="8">
    <source>
        <dbReference type="PIRSR" id="PIRSR614732-1"/>
    </source>
</evidence>
<dbReference type="VEuPathDB" id="FungiDB:PV09_04069"/>
<evidence type="ECO:0000256" key="10">
    <source>
        <dbReference type="RuleBase" id="RU000512"/>
    </source>
</evidence>
<keyword evidence="5 10" id="KW-0210">Decarboxylase</keyword>
<dbReference type="EC" id="4.1.1.23" evidence="3 10"/>
<evidence type="ECO:0000256" key="11">
    <source>
        <dbReference type="SAM" id="MobiDB-lite"/>
    </source>
</evidence>
<evidence type="ECO:0000256" key="5">
    <source>
        <dbReference type="ARBA" id="ARBA00022793"/>
    </source>
</evidence>
<gene>
    <name evidence="13" type="ORF">PV09_04069</name>
</gene>
<feature type="binding site" evidence="9">
    <location>
        <position position="323"/>
    </location>
    <ligand>
        <name>substrate</name>
    </ligand>
</feature>
<comment type="catalytic activity">
    <reaction evidence="10">
        <text>orotidine 5'-phosphate + H(+) = UMP + CO2</text>
        <dbReference type="Rhea" id="RHEA:11596"/>
        <dbReference type="ChEBI" id="CHEBI:15378"/>
        <dbReference type="ChEBI" id="CHEBI:16526"/>
        <dbReference type="ChEBI" id="CHEBI:57538"/>
        <dbReference type="ChEBI" id="CHEBI:57865"/>
        <dbReference type="EC" id="4.1.1.23"/>
    </reaction>
</comment>
<dbReference type="NCBIfam" id="TIGR01740">
    <property type="entry name" value="pyrF"/>
    <property type="match status" value="1"/>
</dbReference>
<feature type="region of interest" description="Disordered" evidence="11">
    <location>
        <begin position="161"/>
        <end position="194"/>
    </location>
</feature>
<dbReference type="Pfam" id="PF00215">
    <property type="entry name" value="OMPdecase"/>
    <property type="match status" value="1"/>
</dbReference>
<evidence type="ECO:0000256" key="9">
    <source>
        <dbReference type="PIRSR" id="PIRSR614732-2"/>
    </source>
</evidence>
<feature type="binding site" evidence="9">
    <location>
        <position position="45"/>
    </location>
    <ligand>
        <name>substrate</name>
    </ligand>
</feature>
<feature type="binding site" evidence="9">
    <location>
        <position position="257"/>
    </location>
    <ligand>
        <name>substrate</name>
    </ligand>
</feature>
<dbReference type="InterPro" id="IPR011060">
    <property type="entry name" value="RibuloseP-bd_barrel"/>
</dbReference>
<dbReference type="GO" id="GO:0004590">
    <property type="term" value="F:orotidine-5'-phosphate decarboxylase activity"/>
    <property type="evidence" value="ECO:0007669"/>
    <property type="project" value="UniProtKB-EC"/>
</dbReference>
<evidence type="ECO:0000313" key="13">
    <source>
        <dbReference type="EMBL" id="KIW04897.1"/>
    </source>
</evidence>
<feature type="binding site" evidence="9">
    <location>
        <position position="343"/>
    </location>
    <ligand>
        <name>substrate</name>
    </ligand>
</feature>
<dbReference type="STRING" id="253628.A0A0D1YW30"/>
<dbReference type="UniPathway" id="UPA00070">
    <property type="reaction ID" value="UER00120"/>
</dbReference>
<dbReference type="Gene3D" id="3.20.20.70">
    <property type="entry name" value="Aldolase class I"/>
    <property type="match status" value="2"/>
</dbReference>
<dbReference type="SUPFAM" id="SSF51366">
    <property type="entry name" value="Ribulose-phoshate binding barrel"/>
    <property type="match status" value="1"/>
</dbReference>
<dbReference type="OrthoDB" id="10263753at2759"/>
<dbReference type="HOGENOM" id="CLU_030821_1_1_1"/>
<evidence type="ECO:0000256" key="6">
    <source>
        <dbReference type="ARBA" id="ARBA00022975"/>
    </source>
</evidence>
<dbReference type="Proteomes" id="UP000053259">
    <property type="component" value="Unassembled WGS sequence"/>
</dbReference>
<feature type="active site" description="For OMPdecase activity" evidence="8">
    <location>
        <position position="103"/>
    </location>
</feature>
<feature type="active site" description="For OMPdecase activity" evidence="8">
    <location>
        <position position="98"/>
    </location>
</feature>
<feature type="active site" description="For OMPdecase activity" evidence="8">
    <location>
        <position position="100"/>
    </location>
</feature>
<evidence type="ECO:0000256" key="4">
    <source>
        <dbReference type="ARBA" id="ARBA00021923"/>
    </source>
</evidence>
<keyword evidence="6 10" id="KW-0665">Pyrimidine biosynthesis</keyword>
<evidence type="ECO:0000256" key="7">
    <source>
        <dbReference type="ARBA" id="ARBA00023239"/>
    </source>
</evidence>
<evidence type="ECO:0000256" key="3">
    <source>
        <dbReference type="ARBA" id="ARBA00012321"/>
    </source>
</evidence>
<sequence>MAQRHHPTWSTSFRDRASLPGTSPLAAYLLHLITIKKSNLCVSADVSTTSELLALAEEVGDSICLLKTHADIINDFSDRTVRGLRDIAKRKRFLVFEDRKLGDIGSTVQKQYTSGPLSIAKWAEIVNAHIFPGPAIVSALKAAASSAIADYNTKVHTEVTAGSPCSSTNHEDEEMHDDSVKAGEGSLCTESSEGARDLRKASVVSVSTTITSKTEPISPQPTPYIEMGDTQGAPVDVFAGLGTPPYLRALLLLAEMSSEGNLLTGPYTEMCVATARQHRDFVMGFIAQRSLNSEPDDNFITMTPGVSLPPPGQPAVTGDGLGQQYNSPEYVILEKGCDVIIVGRGIIKSENRHREAERYREAAWDAYQKRIAS</sequence>
<feature type="binding site" evidence="9">
    <location>
        <position position="344"/>
    </location>
    <ligand>
        <name>substrate</name>
    </ligand>
</feature>